<keyword evidence="3" id="KW-1185">Reference proteome</keyword>
<dbReference type="STRING" id="1348853.LK12_15565"/>
<reference evidence="2 3" key="1">
    <citation type="submission" date="2014-10" db="EMBL/GenBank/DDBJ databases">
        <title>Genome sequence of Novosphingobium malaysiense MUSC 273(T).</title>
        <authorList>
            <person name="Lee L.-H."/>
        </authorList>
    </citation>
    <scope>NUCLEOTIDE SEQUENCE [LARGE SCALE GENOMIC DNA]</scope>
    <source>
        <strain evidence="2 3">MUSC 273</strain>
    </source>
</reference>
<evidence type="ECO:0000313" key="3">
    <source>
        <dbReference type="Proteomes" id="UP000031057"/>
    </source>
</evidence>
<organism evidence="2 3">
    <name type="scientific">Novosphingobium malaysiense</name>
    <dbReference type="NCBI Taxonomy" id="1348853"/>
    <lineage>
        <taxon>Bacteria</taxon>
        <taxon>Pseudomonadati</taxon>
        <taxon>Pseudomonadota</taxon>
        <taxon>Alphaproteobacteria</taxon>
        <taxon>Sphingomonadales</taxon>
        <taxon>Sphingomonadaceae</taxon>
        <taxon>Novosphingobium</taxon>
    </lineage>
</organism>
<dbReference type="Proteomes" id="UP000031057">
    <property type="component" value="Unassembled WGS sequence"/>
</dbReference>
<name>A0A0B1ZJM9_9SPHN</name>
<accession>A0A0B1ZJM9</accession>
<dbReference type="EMBL" id="JTDI01000004">
    <property type="protein sequence ID" value="KHK90728.1"/>
    <property type="molecule type" value="Genomic_DNA"/>
</dbReference>
<evidence type="ECO:0000256" key="1">
    <source>
        <dbReference type="SAM" id="Phobius"/>
    </source>
</evidence>
<feature type="transmembrane region" description="Helical" evidence="1">
    <location>
        <begin position="242"/>
        <end position="261"/>
    </location>
</feature>
<dbReference type="RefSeq" id="WP_039285983.1">
    <property type="nucleotide sequence ID" value="NZ_JTDI01000004.1"/>
</dbReference>
<keyword evidence="1" id="KW-0812">Transmembrane</keyword>
<feature type="transmembrane region" description="Helical" evidence="1">
    <location>
        <begin position="172"/>
        <end position="190"/>
    </location>
</feature>
<sequence length="268" mass="27856">MEHSNVTVASSRLMAAGAAILGTSVFADSGLEHYRGSFRNPGMVLPIATSAIAVPLNMRRSMGSAARPGLGRAVDLVASIVGMAGFGFHLRNIGREPGGFRLINLFYKAPLGAPGAMVLTGLLGRASRRLQLGRPSPFTAKAFGAITVAGLVGTVAEAGLLHFRGAFHNPAMWLPLAVPPLASLSFARDLALGQPTGATRMLLGATAGLGLVGSAFHAYGIARNMGGWRNWRQNILAGPPLPAPPSFTGLAIAALGVMLLLPKRRRHD</sequence>
<dbReference type="OrthoDB" id="7032409at2"/>
<dbReference type="AlphaFoldDB" id="A0A0B1ZJM9"/>
<feature type="transmembrane region" description="Helical" evidence="1">
    <location>
        <begin position="70"/>
        <end position="90"/>
    </location>
</feature>
<comment type="caution">
    <text evidence="2">The sequence shown here is derived from an EMBL/GenBank/DDBJ whole genome shotgun (WGS) entry which is preliminary data.</text>
</comment>
<evidence type="ECO:0000313" key="2">
    <source>
        <dbReference type="EMBL" id="KHK90728.1"/>
    </source>
</evidence>
<feature type="transmembrane region" description="Helical" evidence="1">
    <location>
        <begin position="105"/>
        <end position="126"/>
    </location>
</feature>
<protein>
    <submittedName>
        <fullName evidence="2">Uncharacterized protein</fullName>
    </submittedName>
</protein>
<feature type="transmembrane region" description="Helical" evidence="1">
    <location>
        <begin position="202"/>
        <end position="222"/>
    </location>
</feature>
<proteinExistence type="predicted"/>
<keyword evidence="1" id="KW-0472">Membrane</keyword>
<keyword evidence="1" id="KW-1133">Transmembrane helix</keyword>
<gene>
    <name evidence="2" type="ORF">LK12_15565</name>
</gene>
<feature type="transmembrane region" description="Helical" evidence="1">
    <location>
        <begin position="138"/>
        <end position="160"/>
    </location>
</feature>